<dbReference type="RefSeq" id="WP_164655024.1">
    <property type="nucleotide sequence ID" value="NZ_JAAIJR010000074.1"/>
</dbReference>
<organism evidence="1 2">
    <name type="scientific">Thiorhodococcus mannitoliphagus</name>
    <dbReference type="NCBI Taxonomy" id="329406"/>
    <lineage>
        <taxon>Bacteria</taxon>
        <taxon>Pseudomonadati</taxon>
        <taxon>Pseudomonadota</taxon>
        <taxon>Gammaproteobacteria</taxon>
        <taxon>Chromatiales</taxon>
        <taxon>Chromatiaceae</taxon>
        <taxon>Thiorhodococcus</taxon>
    </lineage>
</organism>
<gene>
    <name evidence="1" type="ORF">G3480_16700</name>
</gene>
<protein>
    <submittedName>
        <fullName evidence="1">Uncharacterized protein</fullName>
    </submittedName>
</protein>
<dbReference type="EMBL" id="JAAIJR010000074">
    <property type="protein sequence ID" value="NEX21924.1"/>
    <property type="molecule type" value="Genomic_DNA"/>
</dbReference>
<name>A0A6P1E1Q6_9GAMM</name>
<proteinExistence type="predicted"/>
<feature type="non-terminal residue" evidence="1">
    <location>
        <position position="145"/>
    </location>
</feature>
<keyword evidence="2" id="KW-1185">Reference proteome</keyword>
<accession>A0A6P1E1Q6</accession>
<reference evidence="1 2" key="2">
    <citation type="submission" date="2020-02" db="EMBL/GenBank/DDBJ databases">
        <title>Genome sequences of Thiorhodococcus mannitoliphagus and Thiorhodococcus minor, purple sulfur photosynthetic bacteria in the gammaproteobacterial family, Chromatiaceae.</title>
        <authorList>
            <person name="Aviles F.A."/>
            <person name="Meyer T.E."/>
            <person name="Kyndt J.A."/>
        </authorList>
    </citation>
    <scope>NUCLEOTIDE SEQUENCE [LARGE SCALE GENOMIC DNA]</scope>
    <source>
        <strain evidence="1 2">DSM 18266</strain>
    </source>
</reference>
<comment type="caution">
    <text evidence="1">The sequence shown here is derived from an EMBL/GenBank/DDBJ whole genome shotgun (WGS) entry which is preliminary data.</text>
</comment>
<sequence length="145" mass="15921">MTPGSNSQAQCDTRLREIEDRLRLLDHLAHLPVAAGSPSELEEYERQVMRTTEQLAGLITGEILQASLASETVEHEVERLVDASAKPLKKDGMQGVSVRTASGVTVRITTVYYRRKGQRGTHRRLPGLYAGVVVLGIYAHCTPAL</sequence>
<reference evidence="2" key="1">
    <citation type="journal article" date="2020" name="Microbiol. Resour. Announc.">
        <title>Draft Genome Sequences of Thiorhodococcus mannitoliphagus and Thiorhodococcus minor, Purple Sulfur Photosynthetic Bacteria in the Gammaproteobacterial Family Chromatiaceae.</title>
        <authorList>
            <person name="Aviles F.A."/>
            <person name="Meyer T.E."/>
            <person name="Kyndt J.A."/>
        </authorList>
    </citation>
    <scope>NUCLEOTIDE SEQUENCE [LARGE SCALE GENOMIC DNA]</scope>
    <source>
        <strain evidence="2">DSM 18266</strain>
    </source>
</reference>
<evidence type="ECO:0000313" key="1">
    <source>
        <dbReference type="EMBL" id="NEX21924.1"/>
    </source>
</evidence>
<dbReference type="AlphaFoldDB" id="A0A6P1E1Q6"/>
<evidence type="ECO:0000313" key="2">
    <source>
        <dbReference type="Proteomes" id="UP000471640"/>
    </source>
</evidence>
<dbReference type="Proteomes" id="UP000471640">
    <property type="component" value="Unassembled WGS sequence"/>
</dbReference>